<reference evidence="1 2" key="1">
    <citation type="journal article" date="2023" name="Environ Microbiome">
        <title>A coral-associated actinobacterium mitigates coral bleaching under heat stress.</title>
        <authorList>
            <person name="Li J."/>
            <person name="Zou Y."/>
            <person name="Li Q."/>
            <person name="Zhang J."/>
            <person name="Bourne D.G."/>
            <person name="Lyu Y."/>
            <person name="Liu C."/>
            <person name="Zhang S."/>
        </authorList>
    </citation>
    <scope>NUCLEOTIDE SEQUENCE [LARGE SCALE GENOMIC DNA]</scope>
    <source>
        <strain evidence="1 2">SCSIO 13291</strain>
    </source>
</reference>
<name>A0ABZ3C7I0_9ACTN</name>
<dbReference type="RefSeq" id="WP_342372310.1">
    <property type="nucleotide sequence ID" value="NZ_CP115965.1"/>
</dbReference>
<organism evidence="1 2">
    <name type="scientific">Propioniciclava soli</name>
    <dbReference type="NCBI Taxonomy" id="2775081"/>
    <lineage>
        <taxon>Bacteria</taxon>
        <taxon>Bacillati</taxon>
        <taxon>Actinomycetota</taxon>
        <taxon>Actinomycetes</taxon>
        <taxon>Propionibacteriales</taxon>
        <taxon>Propionibacteriaceae</taxon>
        <taxon>Propioniciclava</taxon>
    </lineage>
</organism>
<keyword evidence="2" id="KW-1185">Reference proteome</keyword>
<gene>
    <name evidence="1" type="ORF">PCC79_15040</name>
</gene>
<dbReference type="Proteomes" id="UP001434337">
    <property type="component" value="Chromosome"/>
</dbReference>
<evidence type="ECO:0000313" key="1">
    <source>
        <dbReference type="EMBL" id="WZW98186.1"/>
    </source>
</evidence>
<proteinExistence type="predicted"/>
<dbReference type="PANTHER" id="PTHR34387">
    <property type="entry name" value="SLR1258 PROTEIN"/>
    <property type="match status" value="1"/>
</dbReference>
<dbReference type="Pfam" id="PF04402">
    <property type="entry name" value="SIMPL"/>
    <property type="match status" value="1"/>
</dbReference>
<dbReference type="PANTHER" id="PTHR34387:SF2">
    <property type="entry name" value="SLR1258 PROTEIN"/>
    <property type="match status" value="1"/>
</dbReference>
<dbReference type="EMBL" id="CP115965">
    <property type="protein sequence ID" value="WZW98186.1"/>
    <property type="molecule type" value="Genomic_DNA"/>
</dbReference>
<dbReference type="Gene3D" id="3.30.70.2970">
    <property type="entry name" value="Protein of unknown function (DUF541), domain 2"/>
    <property type="match status" value="1"/>
</dbReference>
<dbReference type="InterPro" id="IPR007497">
    <property type="entry name" value="SIMPL/DUF541"/>
</dbReference>
<sequence>MEITVTGRHSYRVPPETGLVSLGLVAEAPAAREAADTVSALARELAEELAGLAGPGGPVTWHTVGAMTTSSWRRYDPDGAPLAPRHSASVTVRARFADLPALAAFVSAWALRDACQLNGVDWELSDATRAELEDAALAAAVADARRRATVIAEAAGAGAVRPVSFRDPRPDHTPGFFAYAPMPASLGAPDGPSPLVVNDIEGAVAVEATFAADTVAS</sequence>
<accession>A0ABZ3C7I0</accession>
<dbReference type="Gene3D" id="3.30.110.170">
    <property type="entry name" value="Protein of unknown function (DUF541), domain 1"/>
    <property type="match status" value="1"/>
</dbReference>
<dbReference type="InterPro" id="IPR052022">
    <property type="entry name" value="26kDa_periplasmic_antigen"/>
</dbReference>
<evidence type="ECO:0000313" key="2">
    <source>
        <dbReference type="Proteomes" id="UP001434337"/>
    </source>
</evidence>
<protein>
    <submittedName>
        <fullName evidence="1">SIMPL domain-containing protein</fullName>
    </submittedName>
</protein>